<dbReference type="EMBL" id="FOYL01000001">
    <property type="protein sequence ID" value="SFQ97500.1"/>
    <property type="molecule type" value="Genomic_DNA"/>
</dbReference>
<dbReference type="Proteomes" id="UP000198583">
    <property type="component" value="Unassembled WGS sequence"/>
</dbReference>
<dbReference type="Pfam" id="PF03259">
    <property type="entry name" value="Robl_LC7"/>
    <property type="match status" value="1"/>
</dbReference>
<dbReference type="OrthoDB" id="4257664at2"/>
<protein>
    <recommendedName>
        <fullName evidence="1">Roadblock/LAMTOR2 domain-containing protein</fullName>
    </recommendedName>
</protein>
<reference evidence="3" key="1">
    <citation type="submission" date="2016-10" db="EMBL/GenBank/DDBJ databases">
        <authorList>
            <person name="Varghese N."/>
            <person name="Submissions S."/>
        </authorList>
    </citation>
    <scope>NUCLEOTIDE SEQUENCE [LARGE SCALE GENOMIC DNA]</scope>
    <source>
        <strain evidence="3">DSM 44232</strain>
    </source>
</reference>
<organism evidence="2 3">
    <name type="scientific">Lentzea waywayandensis</name>
    <dbReference type="NCBI Taxonomy" id="84724"/>
    <lineage>
        <taxon>Bacteria</taxon>
        <taxon>Bacillati</taxon>
        <taxon>Actinomycetota</taxon>
        <taxon>Actinomycetes</taxon>
        <taxon>Pseudonocardiales</taxon>
        <taxon>Pseudonocardiaceae</taxon>
        <taxon>Lentzea</taxon>
    </lineage>
</organism>
<dbReference type="InterPro" id="IPR004942">
    <property type="entry name" value="Roadblock/LAMTOR2_dom"/>
</dbReference>
<accession>A0A1I6CWH4</accession>
<sequence>MNHDVLAAELHGLRERVAGITDTLIAANDGVLILADMSEGIDTEVISALAAADLGIARRTSEIAGHGAFRQAVVHSSGGYMAVYAVGSLALMVVLGDEGLNVARLHQESQPALERINSILSAA</sequence>
<evidence type="ECO:0000259" key="1">
    <source>
        <dbReference type="SMART" id="SM00960"/>
    </source>
</evidence>
<dbReference type="RefSeq" id="WP_093588041.1">
    <property type="nucleotide sequence ID" value="NZ_FOYL01000001.1"/>
</dbReference>
<dbReference type="Gene3D" id="3.30.450.30">
    <property type="entry name" value="Dynein light chain 2a, cytoplasmic"/>
    <property type="match status" value="1"/>
</dbReference>
<dbReference type="SMART" id="SM00960">
    <property type="entry name" value="Robl_LC7"/>
    <property type="match status" value="1"/>
</dbReference>
<dbReference type="SUPFAM" id="SSF103196">
    <property type="entry name" value="Roadblock/LC7 domain"/>
    <property type="match status" value="1"/>
</dbReference>
<gene>
    <name evidence="2" type="ORF">SAMN04488564_101459</name>
</gene>
<feature type="domain" description="Roadblock/LAMTOR2" evidence="1">
    <location>
        <begin position="7"/>
        <end position="96"/>
    </location>
</feature>
<proteinExistence type="predicted"/>
<name>A0A1I6CWH4_9PSEU</name>
<dbReference type="STRING" id="84724.SAMN04488564_101459"/>
<evidence type="ECO:0000313" key="2">
    <source>
        <dbReference type="EMBL" id="SFQ97500.1"/>
    </source>
</evidence>
<dbReference type="AlphaFoldDB" id="A0A1I6CWH4"/>
<evidence type="ECO:0000313" key="3">
    <source>
        <dbReference type="Proteomes" id="UP000198583"/>
    </source>
</evidence>
<keyword evidence="3" id="KW-1185">Reference proteome</keyword>